<proteinExistence type="inferred from homology"/>
<comment type="catalytic activity">
    <reaction evidence="6 7">
        <text>DNA(n) + a 2'-deoxyribonucleoside 5'-triphosphate = DNA(n+1) + diphosphate</text>
        <dbReference type="Rhea" id="RHEA:22508"/>
        <dbReference type="Rhea" id="RHEA-COMP:17339"/>
        <dbReference type="Rhea" id="RHEA-COMP:17340"/>
        <dbReference type="ChEBI" id="CHEBI:33019"/>
        <dbReference type="ChEBI" id="CHEBI:61560"/>
        <dbReference type="ChEBI" id="CHEBI:173112"/>
        <dbReference type="EC" id="2.7.7.7"/>
    </reaction>
</comment>
<keyword evidence="5 7" id="KW-0238">DNA-binding</keyword>
<dbReference type="GO" id="GO:0045004">
    <property type="term" value="P:DNA replication proofreading"/>
    <property type="evidence" value="ECO:0007669"/>
    <property type="project" value="TreeGrafter"/>
</dbReference>
<comment type="caution">
    <text evidence="10">The sequence shown here is derived from an EMBL/GenBank/DDBJ whole genome shotgun (WGS) entry which is preliminary data.</text>
</comment>
<dbReference type="EMBL" id="AUYB01000103">
    <property type="protein sequence ID" value="KZN37674.1"/>
    <property type="molecule type" value="Genomic_DNA"/>
</dbReference>
<gene>
    <name evidence="10" type="ORF">N475_02360</name>
</gene>
<evidence type="ECO:0000256" key="4">
    <source>
        <dbReference type="ARBA" id="ARBA00022932"/>
    </source>
</evidence>
<dbReference type="InterPro" id="IPR023211">
    <property type="entry name" value="DNA_pol_palm_dom_sf"/>
</dbReference>
<evidence type="ECO:0000313" key="10">
    <source>
        <dbReference type="EMBL" id="KZN37674.1"/>
    </source>
</evidence>
<evidence type="ECO:0000256" key="7">
    <source>
        <dbReference type="RuleBase" id="RU000442"/>
    </source>
</evidence>
<evidence type="ECO:0000256" key="3">
    <source>
        <dbReference type="ARBA" id="ARBA00022695"/>
    </source>
</evidence>
<dbReference type="GO" id="GO:0003887">
    <property type="term" value="F:DNA-directed DNA polymerase activity"/>
    <property type="evidence" value="ECO:0007669"/>
    <property type="project" value="UniProtKB-KW"/>
</dbReference>
<dbReference type="Proteomes" id="UP000076643">
    <property type="component" value="Unassembled WGS sequence"/>
</dbReference>
<dbReference type="InterPro" id="IPR050240">
    <property type="entry name" value="DNA_pol_type-B"/>
</dbReference>
<dbReference type="STRING" id="43657.S4054249_16110"/>
<dbReference type="InterPro" id="IPR006134">
    <property type="entry name" value="DNA-dir_DNA_pol_B_multi_dom"/>
</dbReference>
<feature type="domain" description="DNA-directed DNA polymerase family B exonuclease" evidence="9">
    <location>
        <begin position="209"/>
        <end position="306"/>
    </location>
</feature>
<dbReference type="PANTHER" id="PTHR10322">
    <property type="entry name" value="DNA POLYMERASE CATALYTIC SUBUNIT"/>
    <property type="match status" value="1"/>
</dbReference>
<dbReference type="Pfam" id="PF00136">
    <property type="entry name" value="DNA_pol_B"/>
    <property type="match status" value="1"/>
</dbReference>
<keyword evidence="7" id="KW-0235">DNA replication</keyword>
<evidence type="ECO:0000313" key="11">
    <source>
        <dbReference type="Proteomes" id="UP000076643"/>
    </source>
</evidence>
<keyword evidence="3 7" id="KW-0548">Nucleotidyltransferase</keyword>
<dbReference type="InterPro" id="IPR043502">
    <property type="entry name" value="DNA/RNA_pol_sf"/>
</dbReference>
<dbReference type="CDD" id="cd05537">
    <property type="entry name" value="POLBc_Pol_II"/>
    <property type="match status" value="1"/>
</dbReference>
<organism evidence="10 11">
    <name type="scientific">Pseudoalteromonas luteoviolacea DSM 6061</name>
    <dbReference type="NCBI Taxonomy" id="1365250"/>
    <lineage>
        <taxon>Bacteria</taxon>
        <taxon>Pseudomonadati</taxon>
        <taxon>Pseudomonadota</taxon>
        <taxon>Gammaproteobacteria</taxon>
        <taxon>Alteromonadales</taxon>
        <taxon>Pseudoalteromonadaceae</taxon>
        <taxon>Pseudoalteromonas</taxon>
    </lineage>
</organism>
<dbReference type="FunFam" id="3.90.1600.10:FF:000030">
    <property type="entry name" value="DNA polymerase II"/>
    <property type="match status" value="1"/>
</dbReference>
<evidence type="ECO:0000256" key="6">
    <source>
        <dbReference type="ARBA" id="ARBA00049244"/>
    </source>
</evidence>
<evidence type="ECO:0000259" key="8">
    <source>
        <dbReference type="Pfam" id="PF00136"/>
    </source>
</evidence>
<dbReference type="Pfam" id="PF03104">
    <property type="entry name" value="DNA_pol_B_exo1"/>
    <property type="match status" value="1"/>
</dbReference>
<dbReference type="Gene3D" id="1.10.132.60">
    <property type="entry name" value="DNA polymerase family B, C-terminal domain"/>
    <property type="match status" value="1"/>
</dbReference>
<dbReference type="PRINTS" id="PR00106">
    <property type="entry name" value="DNAPOLB"/>
</dbReference>
<dbReference type="SMART" id="SM00486">
    <property type="entry name" value="POLBc"/>
    <property type="match status" value="1"/>
</dbReference>
<dbReference type="InterPro" id="IPR006133">
    <property type="entry name" value="DNA-dir_DNA_pol_B_exonuc"/>
</dbReference>
<dbReference type="PROSITE" id="PS00116">
    <property type="entry name" value="DNA_POLYMERASE_B"/>
    <property type="match status" value="1"/>
</dbReference>
<evidence type="ECO:0000256" key="2">
    <source>
        <dbReference type="ARBA" id="ARBA00022679"/>
    </source>
</evidence>
<dbReference type="PANTHER" id="PTHR10322:SF23">
    <property type="entry name" value="DNA POLYMERASE DELTA CATALYTIC SUBUNIT"/>
    <property type="match status" value="1"/>
</dbReference>
<dbReference type="NCBIfam" id="NF004421">
    <property type="entry name" value="PRK05762.1-2"/>
    <property type="match status" value="1"/>
</dbReference>
<comment type="similarity">
    <text evidence="1 7">Belongs to the DNA polymerase type-B family.</text>
</comment>
<dbReference type="SUPFAM" id="SSF56672">
    <property type="entry name" value="DNA/RNA polymerases"/>
    <property type="match status" value="1"/>
</dbReference>
<protein>
    <recommendedName>
        <fullName evidence="7">DNA polymerase</fullName>
        <ecNumber evidence="7">2.7.7.7</ecNumber>
    </recommendedName>
</protein>
<evidence type="ECO:0000256" key="5">
    <source>
        <dbReference type="ARBA" id="ARBA00023125"/>
    </source>
</evidence>
<accession>A0A166WN18</accession>
<dbReference type="EC" id="2.7.7.7" evidence="7"/>
<dbReference type="InterPro" id="IPR012337">
    <property type="entry name" value="RNaseH-like_sf"/>
</dbReference>
<reference evidence="10 11" key="1">
    <citation type="submission" date="2013-07" db="EMBL/GenBank/DDBJ databases">
        <title>Comparative Genomic and Metabolomic Analysis of Twelve Strains of Pseudoalteromonas luteoviolacea.</title>
        <authorList>
            <person name="Vynne N.G."/>
            <person name="Mansson M."/>
            <person name="Gram L."/>
        </authorList>
    </citation>
    <scope>NUCLEOTIDE SEQUENCE [LARGE SCALE GENOMIC DNA]</scope>
    <source>
        <strain evidence="10 11">DSM 6061</strain>
    </source>
</reference>
<keyword evidence="2 7" id="KW-0808">Transferase</keyword>
<dbReference type="Gene3D" id="3.30.420.10">
    <property type="entry name" value="Ribonuclease H-like superfamily/Ribonuclease H"/>
    <property type="match status" value="1"/>
</dbReference>
<dbReference type="RefSeq" id="WP_227008441.1">
    <property type="nucleotide sequence ID" value="NZ_AQHB01000028.1"/>
</dbReference>
<dbReference type="Gene3D" id="2.40.50.590">
    <property type="match status" value="1"/>
</dbReference>
<dbReference type="SUPFAM" id="SSF53098">
    <property type="entry name" value="Ribonuclease H-like"/>
    <property type="match status" value="1"/>
</dbReference>
<dbReference type="CDD" id="cd05784">
    <property type="entry name" value="DNA_polB_II_exo"/>
    <property type="match status" value="1"/>
</dbReference>
<keyword evidence="4 7" id="KW-0239">DNA-directed DNA polymerase</keyword>
<dbReference type="PATRIC" id="fig|1365250.3.peg.2694"/>
<evidence type="ECO:0000256" key="1">
    <source>
        <dbReference type="ARBA" id="ARBA00005755"/>
    </source>
</evidence>
<dbReference type="GO" id="GO:0009432">
    <property type="term" value="P:SOS response"/>
    <property type="evidence" value="ECO:0007669"/>
    <property type="project" value="TreeGrafter"/>
</dbReference>
<dbReference type="InterPro" id="IPR042087">
    <property type="entry name" value="DNA_pol_B_thumb"/>
</dbReference>
<dbReference type="AlphaFoldDB" id="A0A166WN18"/>
<dbReference type="InterPro" id="IPR006172">
    <property type="entry name" value="DNA-dir_DNA_pol_B"/>
</dbReference>
<keyword evidence="11" id="KW-1185">Reference proteome</keyword>
<feature type="domain" description="DNA-directed DNA polymerase family B multifunctional" evidence="8">
    <location>
        <begin position="389"/>
        <end position="745"/>
    </location>
</feature>
<dbReference type="InterPro" id="IPR036397">
    <property type="entry name" value="RNaseH_sf"/>
</dbReference>
<sequence>MDIITGVYFRRGSHLAQAVYQGFILSRQQVSHRGKLRLCYWIKTEHGVIKAFVEQERCVFFIKTADTNKAIEILDKLECDYQLAVLSLKHFDQSPVTGVYFSQLSGFYRAKEALDSRLSIYEEDIRHADRYLMERYIKGGVWVTGISSQKAGYLELNEAKLKACDDFTPHFKRLSFDIECSGDGVLFSVGLVSDSERIVIMIGSEQVSDLDIIWVEDEISLLNTLCKEISRLNPDVLIGWNVIEFDCAVLHERAEALGVQLSIGRDGEAMQVSKGHFTRVLIPGRVVVDGIDTMKNATYHFETFKLSFIAQEVLGQTKLLSQDNRLEEIVRQFHEDKLALAKYNLQDCVLVWDIFSKLSLMEFATARTKLTGLELERMGGSVAAFTNLYLPLLHRSGYIAPNLGEHGLNFDSPGGYVMDSKPGLYKNVLVLDFKSLYPSIIRSFCIDPMGLIEGGQMPDNAIVGFNKGRFSRTLHHLPKLVAQLAQARHQAKQNGEQMLQQAIKIIMNSLYGVLGSKGCRFYDPRLSSSITMRGHEIMQTTRRWIEEMGFEVIYGDTDSTFVRVADEYSAAQCKQLGITLMTEINQRWTQLLSEQYQLESHLEIEFETHYSPFFMPTIRGQETGSKKRYVGQVVDKEGSPALIFKGMETVRSDWTQVAKEYQQAVIRALFDDLDVVEVTESFINQIISGQVDNKLIYKKRLGKPLESYVKNIPPHVRAAKDATQNGNVSGLGKGSQIAYVMSHSGPKLYTGAIEQLDYTHYIEKQILPIYRMLPNIDENAINLAGQRSLDL</sequence>
<dbReference type="InterPro" id="IPR017964">
    <property type="entry name" value="DNA-dir_DNA_pol_B_CS"/>
</dbReference>
<dbReference type="GO" id="GO:0008296">
    <property type="term" value="F:3'-5'-DNA exonuclease activity"/>
    <property type="evidence" value="ECO:0007669"/>
    <property type="project" value="TreeGrafter"/>
</dbReference>
<dbReference type="GO" id="GO:0003677">
    <property type="term" value="F:DNA binding"/>
    <property type="evidence" value="ECO:0007669"/>
    <property type="project" value="UniProtKB-KW"/>
</dbReference>
<name>A0A166WN18_9GAMM</name>
<evidence type="ECO:0000259" key="9">
    <source>
        <dbReference type="Pfam" id="PF03104"/>
    </source>
</evidence>
<dbReference type="GO" id="GO:0000166">
    <property type="term" value="F:nucleotide binding"/>
    <property type="evidence" value="ECO:0007669"/>
    <property type="project" value="InterPro"/>
</dbReference>
<dbReference type="Gene3D" id="3.90.1600.10">
    <property type="entry name" value="Palm domain of DNA polymerase"/>
    <property type="match status" value="2"/>
</dbReference>